<dbReference type="InterPro" id="IPR029026">
    <property type="entry name" value="tRNA_m1G_MTases_N"/>
</dbReference>
<dbReference type="InterPro" id="IPR029028">
    <property type="entry name" value="Alpha/beta_knot_MTases"/>
</dbReference>
<feature type="domain" description="RNA 2-O ribose methyltransferase substrate binding" evidence="4">
    <location>
        <begin position="12"/>
        <end position="87"/>
    </location>
</feature>
<reference evidence="5" key="1">
    <citation type="journal article" date="2021" name="PeerJ">
        <title>Extensive microbial diversity within the chicken gut microbiome revealed by metagenomics and culture.</title>
        <authorList>
            <person name="Gilroy R."/>
            <person name="Ravi A."/>
            <person name="Getino M."/>
            <person name="Pursley I."/>
            <person name="Horton D.L."/>
            <person name="Alikhan N.F."/>
            <person name="Baker D."/>
            <person name="Gharbi K."/>
            <person name="Hall N."/>
            <person name="Watson M."/>
            <person name="Adriaenssens E.M."/>
            <person name="Foster-Nyarko E."/>
            <person name="Jarju S."/>
            <person name="Secka A."/>
            <person name="Antonio M."/>
            <person name="Oren A."/>
            <person name="Chaudhuri R.R."/>
            <person name="La Ragione R."/>
            <person name="Hildebrand F."/>
            <person name="Pallen M.J."/>
        </authorList>
    </citation>
    <scope>NUCLEOTIDE SEQUENCE</scope>
    <source>
        <strain evidence="5">5790</strain>
    </source>
</reference>
<dbReference type="Pfam" id="PF00588">
    <property type="entry name" value="SpoU_methylase"/>
    <property type="match status" value="1"/>
</dbReference>
<organism evidence="5 6">
    <name type="scientific">Candidatus Monoglobus merdigallinarum</name>
    <dbReference type="NCBI Taxonomy" id="2838698"/>
    <lineage>
        <taxon>Bacteria</taxon>
        <taxon>Bacillati</taxon>
        <taxon>Bacillota</taxon>
        <taxon>Clostridia</taxon>
        <taxon>Monoglobales</taxon>
        <taxon>Monoglobaceae</taxon>
        <taxon>Monoglobus</taxon>
    </lineage>
</organism>
<dbReference type="GO" id="GO:0005829">
    <property type="term" value="C:cytosol"/>
    <property type="evidence" value="ECO:0007669"/>
    <property type="project" value="TreeGrafter"/>
</dbReference>
<gene>
    <name evidence="5" type="primary">rlmB</name>
    <name evidence="5" type="ORF">H9900_03795</name>
</gene>
<dbReference type="SUPFAM" id="SSF75217">
    <property type="entry name" value="alpha/beta knot"/>
    <property type="match status" value="1"/>
</dbReference>
<dbReference type="SMART" id="SM00967">
    <property type="entry name" value="SpoU_sub_bind"/>
    <property type="match status" value="1"/>
</dbReference>
<dbReference type="InterPro" id="IPR029064">
    <property type="entry name" value="Ribosomal_eL30-like_sf"/>
</dbReference>
<keyword evidence="2" id="KW-0489">Methyltransferase</keyword>
<dbReference type="CDD" id="cd18103">
    <property type="entry name" value="SpoU-like_RlmB"/>
    <property type="match status" value="1"/>
</dbReference>
<comment type="caution">
    <text evidence="5">The sequence shown here is derived from an EMBL/GenBank/DDBJ whole genome shotgun (WGS) entry which is preliminary data.</text>
</comment>
<evidence type="ECO:0000313" key="5">
    <source>
        <dbReference type="EMBL" id="HIV85916.1"/>
    </source>
</evidence>
<dbReference type="GO" id="GO:0008173">
    <property type="term" value="F:RNA methyltransferase activity"/>
    <property type="evidence" value="ECO:0007669"/>
    <property type="project" value="InterPro"/>
</dbReference>
<keyword evidence="3" id="KW-0808">Transferase</keyword>
<dbReference type="Proteomes" id="UP000824162">
    <property type="component" value="Unassembled WGS sequence"/>
</dbReference>
<comment type="similarity">
    <text evidence="1">Belongs to the class IV-like SAM-binding methyltransferase superfamily. RNA methyltransferase TrmH family.</text>
</comment>
<dbReference type="NCBIfam" id="TIGR00186">
    <property type="entry name" value="rRNA_methyl_3"/>
    <property type="match status" value="1"/>
</dbReference>
<evidence type="ECO:0000256" key="1">
    <source>
        <dbReference type="ARBA" id="ARBA00007228"/>
    </source>
</evidence>
<dbReference type="Gene3D" id="3.40.1280.10">
    <property type="match status" value="1"/>
</dbReference>
<dbReference type="EMBL" id="DXIJ01000076">
    <property type="protein sequence ID" value="HIV85916.1"/>
    <property type="molecule type" value="Genomic_DNA"/>
</dbReference>
<evidence type="ECO:0000259" key="4">
    <source>
        <dbReference type="SMART" id="SM00967"/>
    </source>
</evidence>
<dbReference type="InterPro" id="IPR001537">
    <property type="entry name" value="SpoU_MeTrfase"/>
</dbReference>
<dbReference type="Gene3D" id="3.30.1330.30">
    <property type="match status" value="1"/>
</dbReference>
<dbReference type="InterPro" id="IPR013123">
    <property type="entry name" value="SpoU_subst-bd"/>
</dbReference>
<dbReference type="AlphaFoldDB" id="A0A9D1PRT2"/>
<dbReference type="GO" id="GO:0006396">
    <property type="term" value="P:RNA processing"/>
    <property type="evidence" value="ECO:0007669"/>
    <property type="project" value="InterPro"/>
</dbReference>
<evidence type="ECO:0000313" key="6">
    <source>
        <dbReference type="Proteomes" id="UP000824162"/>
    </source>
</evidence>
<dbReference type="PANTHER" id="PTHR46429">
    <property type="entry name" value="23S RRNA (GUANOSINE-2'-O-)-METHYLTRANSFERASE RLMB"/>
    <property type="match status" value="1"/>
</dbReference>
<accession>A0A9D1PRT2</accession>
<dbReference type="GO" id="GO:0003723">
    <property type="term" value="F:RNA binding"/>
    <property type="evidence" value="ECO:0007669"/>
    <property type="project" value="InterPro"/>
</dbReference>
<dbReference type="Pfam" id="PF08032">
    <property type="entry name" value="SpoU_sub_bind"/>
    <property type="match status" value="1"/>
</dbReference>
<dbReference type="PANTHER" id="PTHR46429:SF1">
    <property type="entry name" value="23S RRNA (GUANOSINE-2'-O-)-METHYLTRANSFERASE RLMB"/>
    <property type="match status" value="1"/>
</dbReference>
<protein>
    <submittedName>
        <fullName evidence="5">23S rRNA (Guanosine(2251)-2'-O)-methyltransferase RlmB</fullName>
    </submittedName>
</protein>
<reference evidence="5" key="2">
    <citation type="submission" date="2021-04" db="EMBL/GenBank/DDBJ databases">
        <authorList>
            <person name="Gilroy R."/>
        </authorList>
    </citation>
    <scope>NUCLEOTIDE SEQUENCE</scope>
    <source>
        <strain evidence="5">5790</strain>
    </source>
</reference>
<proteinExistence type="inferred from homology"/>
<sequence>MNDKYKLAERDYIYGRNPVTEAVESGRSIDRLYIQEHLGGAALSRIKNLAKERGIRYVLVSRQKLDSMTGGANHQGVAAAAAAHAYVSVEEILSNAEKAGRQPLVVICDGITDPHNLGSVLRTANAAGADGVIIPKNRSAALNSTVAKVSAGAVEYTPVARVSNIAGVIDKLKKSGMWIVGTDLGGTMTHYDCDLKGSIGIVIGSEGSGMSRIVREACDFLVKIPMLGEIESLNVSVAAGVLLYEAVRQRGGV</sequence>
<evidence type="ECO:0000256" key="3">
    <source>
        <dbReference type="ARBA" id="ARBA00022679"/>
    </source>
</evidence>
<dbReference type="InterPro" id="IPR004441">
    <property type="entry name" value="rRNA_MeTrfase_TrmH"/>
</dbReference>
<dbReference type="FunFam" id="3.40.1280.10:FF:000008">
    <property type="entry name" value="Group 3 RNA methyltransferase TrmH"/>
    <property type="match status" value="1"/>
</dbReference>
<evidence type="ECO:0000256" key="2">
    <source>
        <dbReference type="ARBA" id="ARBA00022603"/>
    </source>
</evidence>
<dbReference type="SUPFAM" id="SSF55315">
    <property type="entry name" value="L30e-like"/>
    <property type="match status" value="1"/>
</dbReference>
<dbReference type="GO" id="GO:0032259">
    <property type="term" value="P:methylation"/>
    <property type="evidence" value="ECO:0007669"/>
    <property type="project" value="UniProtKB-KW"/>
</dbReference>
<name>A0A9D1PRT2_9FIRM</name>